<evidence type="ECO:0000256" key="1">
    <source>
        <dbReference type="SAM" id="Phobius"/>
    </source>
</evidence>
<feature type="transmembrane region" description="Helical" evidence="1">
    <location>
        <begin position="110"/>
        <end position="131"/>
    </location>
</feature>
<evidence type="ECO:0000313" key="2">
    <source>
        <dbReference type="EMBL" id="PBK99755.1"/>
    </source>
</evidence>
<evidence type="ECO:0000313" key="3">
    <source>
        <dbReference type="Proteomes" id="UP000217790"/>
    </source>
</evidence>
<protein>
    <submittedName>
        <fullName evidence="2">Uncharacterized protein</fullName>
    </submittedName>
</protein>
<dbReference type="AlphaFoldDB" id="A0A2H3DX27"/>
<accession>A0A2H3DX27</accession>
<keyword evidence="3" id="KW-1185">Reference proteome</keyword>
<keyword evidence="1" id="KW-0472">Membrane</keyword>
<keyword evidence="1" id="KW-0812">Transmembrane</keyword>
<proteinExistence type="predicted"/>
<dbReference type="EMBL" id="KZ293647">
    <property type="protein sequence ID" value="PBK99755.1"/>
    <property type="molecule type" value="Genomic_DNA"/>
</dbReference>
<gene>
    <name evidence="2" type="ORF">ARMGADRAFT_516976</name>
</gene>
<organism evidence="2 3">
    <name type="scientific">Armillaria gallica</name>
    <name type="common">Bulbous honey fungus</name>
    <name type="synonym">Armillaria bulbosa</name>
    <dbReference type="NCBI Taxonomy" id="47427"/>
    <lineage>
        <taxon>Eukaryota</taxon>
        <taxon>Fungi</taxon>
        <taxon>Dikarya</taxon>
        <taxon>Basidiomycota</taxon>
        <taxon>Agaricomycotina</taxon>
        <taxon>Agaricomycetes</taxon>
        <taxon>Agaricomycetidae</taxon>
        <taxon>Agaricales</taxon>
        <taxon>Marasmiineae</taxon>
        <taxon>Physalacriaceae</taxon>
        <taxon>Armillaria</taxon>
    </lineage>
</organism>
<reference evidence="3" key="1">
    <citation type="journal article" date="2017" name="Nat. Ecol. Evol.">
        <title>Genome expansion and lineage-specific genetic innovations in the forest pathogenic fungi Armillaria.</title>
        <authorList>
            <person name="Sipos G."/>
            <person name="Prasanna A.N."/>
            <person name="Walter M.C."/>
            <person name="O'Connor E."/>
            <person name="Balint B."/>
            <person name="Krizsan K."/>
            <person name="Kiss B."/>
            <person name="Hess J."/>
            <person name="Varga T."/>
            <person name="Slot J."/>
            <person name="Riley R."/>
            <person name="Boka B."/>
            <person name="Rigling D."/>
            <person name="Barry K."/>
            <person name="Lee J."/>
            <person name="Mihaltcheva S."/>
            <person name="LaButti K."/>
            <person name="Lipzen A."/>
            <person name="Waldron R."/>
            <person name="Moloney N.M."/>
            <person name="Sperisen C."/>
            <person name="Kredics L."/>
            <person name="Vagvoelgyi C."/>
            <person name="Patrignani A."/>
            <person name="Fitzpatrick D."/>
            <person name="Nagy I."/>
            <person name="Doyle S."/>
            <person name="Anderson J.B."/>
            <person name="Grigoriev I.V."/>
            <person name="Gueldener U."/>
            <person name="Muensterkoetter M."/>
            <person name="Nagy L.G."/>
        </authorList>
    </citation>
    <scope>NUCLEOTIDE SEQUENCE [LARGE SCALE GENOMIC DNA]</scope>
    <source>
        <strain evidence="3">Ar21-2</strain>
    </source>
</reference>
<sequence>MDMDQNSCFGQVYLSVFVAWSSLSDIKPLSKAIDQRCWDLMNLCRKDWASHQTGHLLRYIPSQCGFMGHASVRINFHWPQCSRPNQDTRLNPLRLQPFSSLGNSIALRKIFTILLYVFLELRWTVFSIWILGLQHGEKV</sequence>
<keyword evidence="1" id="KW-1133">Transmembrane helix</keyword>
<dbReference type="InParanoid" id="A0A2H3DX27"/>
<dbReference type="Proteomes" id="UP000217790">
    <property type="component" value="Unassembled WGS sequence"/>
</dbReference>
<name>A0A2H3DX27_ARMGA</name>